<comment type="caution">
    <text evidence="2">The sequence shown here is derived from an EMBL/GenBank/DDBJ whole genome shotgun (WGS) entry which is preliminary data.</text>
</comment>
<gene>
    <name evidence="2" type="ORF">IED13_02055</name>
</gene>
<dbReference type="Pfam" id="PF04389">
    <property type="entry name" value="Peptidase_M28"/>
    <property type="match status" value="1"/>
</dbReference>
<dbReference type="RefSeq" id="WP_191123210.1">
    <property type="nucleotide sequence ID" value="NZ_JAOAOR010000001.1"/>
</dbReference>
<dbReference type="InterPro" id="IPR039373">
    <property type="entry name" value="Peptidase_M28B"/>
</dbReference>
<dbReference type="PANTHER" id="PTHR10404">
    <property type="entry name" value="N-ACETYLATED-ALPHA-LINKED ACIDIC DIPEPTIDASE"/>
    <property type="match status" value="1"/>
</dbReference>
<dbReference type="InterPro" id="IPR007484">
    <property type="entry name" value="Peptidase_M28"/>
</dbReference>
<proteinExistence type="predicted"/>
<dbReference type="SUPFAM" id="SSF53187">
    <property type="entry name" value="Zn-dependent exopeptidases"/>
    <property type="match status" value="1"/>
</dbReference>
<dbReference type="Proteomes" id="UP000619295">
    <property type="component" value="Unassembled WGS sequence"/>
</dbReference>
<feature type="domain" description="Peptidase M28" evidence="1">
    <location>
        <begin position="224"/>
        <end position="411"/>
    </location>
</feature>
<keyword evidence="3" id="KW-1185">Reference proteome</keyword>
<dbReference type="InterPro" id="IPR046450">
    <property type="entry name" value="PA_dom_sf"/>
</dbReference>
<evidence type="ECO:0000259" key="1">
    <source>
        <dbReference type="Pfam" id="PF04389"/>
    </source>
</evidence>
<dbReference type="Gene3D" id="3.50.30.30">
    <property type="match status" value="1"/>
</dbReference>
<sequence length="558" mass="59762">MSATVSQMTGGVDGDLLMAHCAEFAKRVKLSGTPEELESFRYLQRCLDDYGCRTELLFHNAYISLPGAARVEALGRELTCITHSFSLNSPAGGLSAPLVDLGSGSEADFAARDCKGRIGLVDGIASPAVAARAKAAGAAGLLHVSHHEYVHEMCISPVWGNPSGATIEAMPTAIVCTIAAADGAALREALAQSATMAITLHAVVDTGWRQTPLLVAHIDAPAGENAPFVLMSGHHDTWYYGVMDNGSANATMLEVARLLAAQKSELRRNVRICFWSGHSHGRYSGSTWYADLNWRDLDRRCAVHVNVDSTGGVGATVCGENGVVAALAGLARDATQAEAGQKHLGKRPSRSSDQSFWGIGIPSMYGSVSHQAAGQEKMRHALGWWWHTPEDILDKIDRDFLVRDTRIVLHTMWRLTTDPVLPIDPREQLDSLAEQLAAIRSLPADFLAPIEVALSRVRSAFDVLEGSPPDDEAACGKRDIALMRACRAIVPLDYTRGDRFNHDPALPQNAWPSLDDLRALAAAPSGSDGSHFALVAATRSRNRLLSALQDAEAAAKAG</sequence>
<dbReference type="AlphaFoldDB" id="A0A927HYL5"/>
<reference evidence="2" key="1">
    <citation type="submission" date="2020-09" db="EMBL/GenBank/DDBJ databases">
        <title>Bosea spartocytisi sp. nov. a root nodule endophyte of Spartocytisus supranubius in the high mountain ecosystem fo the Teide National Park (Canary Islands, Spain).</title>
        <authorList>
            <person name="Pulido-Suarez L."/>
            <person name="Peix A."/>
            <person name="Igual J.M."/>
            <person name="Socas-Perez N."/>
            <person name="Velazquez E."/>
            <person name="Flores-Felix J.D."/>
            <person name="Leon-Barrios M."/>
        </authorList>
    </citation>
    <scope>NUCLEOTIDE SEQUENCE</scope>
    <source>
        <strain evidence="2">SSUT16</strain>
    </source>
</reference>
<dbReference type="SUPFAM" id="SSF52025">
    <property type="entry name" value="PA domain"/>
    <property type="match status" value="1"/>
</dbReference>
<protein>
    <submittedName>
        <fullName evidence="2">M28 family peptidase</fullName>
    </submittedName>
</protein>
<name>A0A927HYL5_9HYPH</name>
<dbReference type="Gene3D" id="3.40.630.10">
    <property type="entry name" value="Zn peptidases"/>
    <property type="match status" value="1"/>
</dbReference>
<organism evidence="2 3">
    <name type="scientific">Bosea spartocytisi</name>
    <dbReference type="NCBI Taxonomy" id="2773451"/>
    <lineage>
        <taxon>Bacteria</taxon>
        <taxon>Pseudomonadati</taxon>
        <taxon>Pseudomonadota</taxon>
        <taxon>Alphaproteobacteria</taxon>
        <taxon>Hyphomicrobiales</taxon>
        <taxon>Boseaceae</taxon>
        <taxon>Bosea</taxon>
    </lineage>
</organism>
<accession>A0A927HYL5</accession>
<evidence type="ECO:0000313" key="3">
    <source>
        <dbReference type="Proteomes" id="UP000619295"/>
    </source>
</evidence>
<evidence type="ECO:0000313" key="2">
    <source>
        <dbReference type="EMBL" id="MBD3844467.1"/>
    </source>
</evidence>
<dbReference type="EMBL" id="JACXWY010000001">
    <property type="protein sequence ID" value="MBD3844467.1"/>
    <property type="molecule type" value="Genomic_DNA"/>
</dbReference>
<dbReference type="PANTHER" id="PTHR10404:SF46">
    <property type="entry name" value="VACUOLAR PROTEIN SORTING-ASSOCIATED PROTEIN 70"/>
    <property type="match status" value="1"/>
</dbReference>